<dbReference type="AlphaFoldDB" id="A0A017SD31"/>
<evidence type="ECO:0000313" key="4">
    <source>
        <dbReference type="Proteomes" id="UP000019804"/>
    </source>
</evidence>
<proteinExistence type="predicted"/>
<dbReference type="RefSeq" id="XP_040638626.1">
    <property type="nucleotide sequence ID" value="XM_040787351.1"/>
</dbReference>
<organism evidence="3 4">
    <name type="scientific">Aspergillus ruber (strain CBS 135680)</name>
    <dbReference type="NCBI Taxonomy" id="1388766"/>
    <lineage>
        <taxon>Eukaryota</taxon>
        <taxon>Fungi</taxon>
        <taxon>Dikarya</taxon>
        <taxon>Ascomycota</taxon>
        <taxon>Pezizomycotina</taxon>
        <taxon>Eurotiomycetes</taxon>
        <taxon>Eurotiomycetidae</taxon>
        <taxon>Eurotiales</taxon>
        <taxon>Aspergillaceae</taxon>
        <taxon>Aspergillus</taxon>
        <taxon>Aspergillus subgen. Aspergillus</taxon>
    </lineage>
</organism>
<evidence type="ECO:0000256" key="1">
    <source>
        <dbReference type="ARBA" id="ARBA00022729"/>
    </source>
</evidence>
<reference evidence="4" key="1">
    <citation type="journal article" date="2014" name="Nat. Commun.">
        <title>Genomic adaptations of the halophilic Dead Sea filamentous fungus Eurotium rubrum.</title>
        <authorList>
            <person name="Kis-Papo T."/>
            <person name="Weig A.R."/>
            <person name="Riley R."/>
            <person name="Persoh D."/>
            <person name="Salamov A."/>
            <person name="Sun H."/>
            <person name="Lipzen A."/>
            <person name="Wasser S.P."/>
            <person name="Rambold G."/>
            <person name="Grigoriev I.V."/>
            <person name="Nevo E."/>
        </authorList>
    </citation>
    <scope>NUCLEOTIDE SEQUENCE [LARGE SCALE GENOMIC DNA]</scope>
    <source>
        <strain evidence="4">CBS 135680</strain>
    </source>
</reference>
<dbReference type="OrthoDB" id="202537at2759"/>
<feature type="compositionally biased region" description="Polar residues" evidence="2">
    <location>
        <begin position="146"/>
        <end position="159"/>
    </location>
</feature>
<evidence type="ECO:0000313" key="3">
    <source>
        <dbReference type="EMBL" id="EYE94938.1"/>
    </source>
</evidence>
<dbReference type="STRING" id="1388766.A0A017SD31"/>
<dbReference type="HOGENOM" id="CLU_1532202_0_0_1"/>
<gene>
    <name evidence="3" type="ORF">EURHEDRAFT_538204</name>
</gene>
<dbReference type="Gene3D" id="2.115.10.20">
    <property type="entry name" value="Glycosyl hydrolase domain, family 43"/>
    <property type="match status" value="1"/>
</dbReference>
<dbReference type="Gene3D" id="2.60.120.560">
    <property type="entry name" value="Exo-inulinase, domain 1"/>
    <property type="match status" value="1"/>
</dbReference>
<feature type="region of interest" description="Disordered" evidence="2">
    <location>
        <begin position="146"/>
        <end position="175"/>
    </location>
</feature>
<keyword evidence="1" id="KW-0732">Signal</keyword>
<name>A0A017SD31_ASPRC</name>
<dbReference type="GeneID" id="63702475"/>
<protein>
    <submittedName>
        <fullName evidence="3">Uncharacterized protein</fullName>
    </submittedName>
</protein>
<keyword evidence="4" id="KW-1185">Reference proteome</keyword>
<evidence type="ECO:0000256" key="2">
    <source>
        <dbReference type="SAM" id="MobiDB-lite"/>
    </source>
</evidence>
<accession>A0A017SD31</accession>
<dbReference type="InterPro" id="IPR023296">
    <property type="entry name" value="Glyco_hydro_beta-prop_sf"/>
</dbReference>
<dbReference type="EMBL" id="KK088424">
    <property type="protein sequence ID" value="EYE94938.1"/>
    <property type="molecule type" value="Genomic_DNA"/>
</dbReference>
<sequence>MTITVESSHDPIKEGVTSIHQQLTRPFYSWVWLIGDEYGTATDFPRKQQGWQSTLLLFRELTFPLVNNDLVKKEQAPWRVIGDSTDDYVTLETRNRHHPGAIRLHETIPKRSARGSDFQAEHEFTTIYYPFSNESICINRDNTSAAAQTTGGLDNSPESGSLRLFDISEGEEDGD</sequence>
<dbReference type="Proteomes" id="UP000019804">
    <property type="component" value="Unassembled WGS sequence"/>
</dbReference>